<evidence type="ECO:0000256" key="1">
    <source>
        <dbReference type="SAM" id="SignalP"/>
    </source>
</evidence>
<sequence length="170" mass="18313">MKRLFIISAFLMSGAAIISCSNDDSTINVEVPVAPPSSDTVTPEPEPQPISKMVGVWKAETLSYSFTIPGQPEQTHEFPFDHASLKQGCGTDYLTVLQGTTASLKQNNKNTAGVCEDVTLGGTWTESNITISGESAPREVVSVNANQLVLKYSMTYSGRTTDVNVTYSKQ</sequence>
<evidence type="ECO:0008006" key="4">
    <source>
        <dbReference type="Google" id="ProtNLM"/>
    </source>
</evidence>
<evidence type="ECO:0000313" key="2">
    <source>
        <dbReference type="EMBL" id="MDN3706795.1"/>
    </source>
</evidence>
<keyword evidence="3" id="KW-1185">Reference proteome</keyword>
<protein>
    <recommendedName>
        <fullName evidence="4">Lipocalin-like domain-containing protein</fullName>
    </recommendedName>
</protein>
<reference evidence="3" key="1">
    <citation type="journal article" date="2019" name="Int. J. Syst. Evol. Microbiol.">
        <title>The Global Catalogue of Microorganisms (GCM) 10K type strain sequencing project: providing services to taxonomists for standard genome sequencing and annotation.</title>
        <authorList>
            <consortium name="The Broad Institute Genomics Platform"/>
            <consortium name="The Broad Institute Genome Sequencing Center for Infectious Disease"/>
            <person name="Wu L."/>
            <person name="Ma J."/>
        </authorList>
    </citation>
    <scope>NUCLEOTIDE SEQUENCE [LARGE SCALE GENOMIC DNA]</scope>
    <source>
        <strain evidence="3">CECT 7184</strain>
    </source>
</reference>
<gene>
    <name evidence="2" type="ORF">QW060_06570</name>
</gene>
<feature type="signal peptide" evidence="1">
    <location>
        <begin position="1"/>
        <end position="18"/>
    </location>
</feature>
<name>A0ABT8CUG8_9FLAO</name>
<dbReference type="RefSeq" id="WP_290362848.1">
    <property type="nucleotide sequence ID" value="NZ_JAUFQU010000001.1"/>
</dbReference>
<organism evidence="2 3">
    <name type="scientific">Paenimyroides ceti</name>
    <dbReference type="NCBI Taxonomy" id="395087"/>
    <lineage>
        <taxon>Bacteria</taxon>
        <taxon>Pseudomonadati</taxon>
        <taxon>Bacteroidota</taxon>
        <taxon>Flavobacteriia</taxon>
        <taxon>Flavobacteriales</taxon>
        <taxon>Flavobacteriaceae</taxon>
        <taxon>Paenimyroides</taxon>
    </lineage>
</organism>
<dbReference type="EMBL" id="JAUFQU010000001">
    <property type="protein sequence ID" value="MDN3706795.1"/>
    <property type="molecule type" value="Genomic_DNA"/>
</dbReference>
<evidence type="ECO:0000313" key="3">
    <source>
        <dbReference type="Proteomes" id="UP001242368"/>
    </source>
</evidence>
<proteinExistence type="predicted"/>
<keyword evidence="1" id="KW-0732">Signal</keyword>
<dbReference type="Proteomes" id="UP001242368">
    <property type="component" value="Unassembled WGS sequence"/>
</dbReference>
<feature type="chain" id="PRO_5045998446" description="Lipocalin-like domain-containing protein" evidence="1">
    <location>
        <begin position="19"/>
        <end position="170"/>
    </location>
</feature>
<comment type="caution">
    <text evidence="2">The sequence shown here is derived from an EMBL/GenBank/DDBJ whole genome shotgun (WGS) entry which is preliminary data.</text>
</comment>
<accession>A0ABT8CUG8</accession>
<dbReference type="PROSITE" id="PS51257">
    <property type="entry name" value="PROKAR_LIPOPROTEIN"/>
    <property type="match status" value="1"/>
</dbReference>